<dbReference type="Pfam" id="PF06891">
    <property type="entry name" value="P2_Phage_GpR"/>
    <property type="match status" value="1"/>
</dbReference>
<accession>A0A845SQG8</accession>
<reference evidence="1 2" key="1">
    <citation type="submission" date="2019-12" db="EMBL/GenBank/DDBJ databases">
        <authorList>
            <person name="Lee S.D."/>
        </authorList>
    </citation>
    <scope>NUCLEOTIDE SEQUENCE [LARGE SCALE GENOMIC DNA]</scope>
    <source>
        <strain evidence="1 2">SAP-6</strain>
    </source>
</reference>
<comment type="caution">
    <text evidence="1">The sequence shown here is derived from an EMBL/GenBank/DDBJ whole genome shotgun (WGS) entry which is preliminary data.</text>
</comment>
<keyword evidence="2" id="KW-1185">Reference proteome</keyword>
<dbReference type="InterPro" id="IPR009678">
    <property type="entry name" value="Phage_tail_completion_R"/>
</dbReference>
<evidence type="ECO:0000313" key="1">
    <source>
        <dbReference type="EMBL" id="NDL64828.1"/>
    </source>
</evidence>
<dbReference type="Proteomes" id="UP000461443">
    <property type="component" value="Unassembled WGS sequence"/>
</dbReference>
<name>A0A845SQG8_9GAMM</name>
<dbReference type="EMBL" id="WUBS01000014">
    <property type="protein sequence ID" value="NDL64828.1"/>
    <property type="molecule type" value="Genomic_DNA"/>
</dbReference>
<dbReference type="AlphaFoldDB" id="A0A845SQG8"/>
<dbReference type="RefSeq" id="WP_162367532.1">
    <property type="nucleotide sequence ID" value="NZ_WUBS01000014.1"/>
</dbReference>
<protein>
    <submittedName>
        <fullName evidence="1">Phage tail protein</fullName>
    </submittedName>
</protein>
<gene>
    <name evidence="1" type="ORF">GRH90_19000</name>
</gene>
<sequence>MSQLTELTTFLETHLPERVREFDSYMDEVRLVMGRKDGDRNREQTRIGLTTYDGVVMWDKWPYRICDPALLYALVLIWRDEHATDVMDDTGVADPDLDVDVVDEEIAIISITVPMAEEILIQPDPAGAIPYAGRMWQIATPLIDIAEGALITGADGTPAEVDDASAGH</sequence>
<reference evidence="1 2" key="2">
    <citation type="submission" date="2020-02" db="EMBL/GenBank/DDBJ databases">
        <title>The new genus of Enterobacteriales.</title>
        <authorList>
            <person name="Kim I.S."/>
        </authorList>
    </citation>
    <scope>NUCLEOTIDE SEQUENCE [LARGE SCALE GENOMIC DNA]</scope>
    <source>
        <strain evidence="1 2">SAP-6</strain>
    </source>
</reference>
<proteinExistence type="predicted"/>
<organism evidence="1 2">
    <name type="scientific">Acerihabitans arboris</name>
    <dbReference type="NCBI Taxonomy" id="2691583"/>
    <lineage>
        <taxon>Bacteria</taxon>
        <taxon>Pseudomonadati</taxon>
        <taxon>Pseudomonadota</taxon>
        <taxon>Gammaproteobacteria</taxon>
        <taxon>Enterobacterales</taxon>
        <taxon>Pectobacteriaceae</taxon>
        <taxon>Acerihabitans</taxon>
    </lineage>
</organism>
<evidence type="ECO:0000313" key="2">
    <source>
        <dbReference type="Proteomes" id="UP000461443"/>
    </source>
</evidence>